<proteinExistence type="predicted"/>
<feature type="region of interest" description="Disordered" evidence="1">
    <location>
        <begin position="265"/>
        <end position="287"/>
    </location>
</feature>
<dbReference type="Proteomes" id="UP000297280">
    <property type="component" value="Unassembled WGS sequence"/>
</dbReference>
<dbReference type="OrthoDB" id="3542716at2759"/>
<dbReference type="AlphaFoldDB" id="A0A4Z1KD84"/>
<organism evidence="2 3">
    <name type="scientific">Botrytis porri</name>
    <dbReference type="NCBI Taxonomy" id="87229"/>
    <lineage>
        <taxon>Eukaryota</taxon>
        <taxon>Fungi</taxon>
        <taxon>Dikarya</taxon>
        <taxon>Ascomycota</taxon>
        <taxon>Pezizomycotina</taxon>
        <taxon>Leotiomycetes</taxon>
        <taxon>Helotiales</taxon>
        <taxon>Sclerotiniaceae</taxon>
        <taxon>Botrytis</taxon>
    </lineage>
</organism>
<protein>
    <submittedName>
        <fullName evidence="2">Uncharacterized protein</fullName>
    </submittedName>
</protein>
<dbReference type="EMBL" id="PQXO01001124">
    <property type="protein sequence ID" value="TGO81492.1"/>
    <property type="molecule type" value="Genomic_DNA"/>
</dbReference>
<evidence type="ECO:0000313" key="3">
    <source>
        <dbReference type="Proteomes" id="UP000297280"/>
    </source>
</evidence>
<accession>A0A4Z1KD84</accession>
<comment type="caution">
    <text evidence="2">The sequence shown here is derived from an EMBL/GenBank/DDBJ whole genome shotgun (WGS) entry which is preliminary data.</text>
</comment>
<name>A0A4Z1KD84_9HELO</name>
<evidence type="ECO:0000313" key="2">
    <source>
        <dbReference type="EMBL" id="TGO81492.1"/>
    </source>
</evidence>
<sequence>MASYLVVTPEIPEDEIGSRRTNLYALIMEKPAPNGLCLPTIVSQSKVFYLARYRDNSITRDRRSTEWNKLAAKEAILNALLAALSTKQDSCGKSRDTTKAVLGPVLSLKNSIRYHLTSDPGTPESWHLQKALLIMEQADEDLNEMLAPSNSALEEFLDNENDYFDEDDAETMNNEIAELWPGFEKFPTTDLLTLKKQIMEADMFIEHRLLRPFLAEAIYLLKKIDEDQDQSVIVETALKTVIRVMMSIGSVVQQEIPEEMELLCESSETSNEVMEESDGDQMDTASH</sequence>
<evidence type="ECO:0000256" key="1">
    <source>
        <dbReference type="SAM" id="MobiDB-lite"/>
    </source>
</evidence>
<gene>
    <name evidence="2" type="ORF">BPOR_1131g00010</name>
</gene>
<keyword evidence="3" id="KW-1185">Reference proteome</keyword>
<reference evidence="2 3" key="1">
    <citation type="submission" date="2017-12" db="EMBL/GenBank/DDBJ databases">
        <title>Comparative genomics of Botrytis spp.</title>
        <authorList>
            <person name="Valero-Jimenez C.A."/>
            <person name="Tapia P."/>
            <person name="Veloso J."/>
            <person name="Silva-Moreno E."/>
            <person name="Staats M."/>
            <person name="Valdes J.H."/>
            <person name="Van Kan J.A.L."/>
        </authorList>
    </citation>
    <scope>NUCLEOTIDE SEQUENCE [LARGE SCALE GENOMIC DNA]</scope>
    <source>
        <strain evidence="2 3">MUCL3349</strain>
    </source>
</reference>